<feature type="compositionally biased region" description="Acidic residues" evidence="1">
    <location>
        <begin position="112"/>
        <end position="125"/>
    </location>
</feature>
<feature type="chain" id="PRO_5046240198" evidence="2">
    <location>
        <begin position="30"/>
        <end position="125"/>
    </location>
</feature>
<evidence type="ECO:0000313" key="4">
    <source>
        <dbReference type="Proteomes" id="UP001576776"/>
    </source>
</evidence>
<dbReference type="Pfam" id="PF11218">
    <property type="entry name" value="DUF3011"/>
    <property type="match status" value="1"/>
</dbReference>
<dbReference type="RefSeq" id="WP_413257547.1">
    <property type="nucleotide sequence ID" value="NZ_JBHFNS010000052.1"/>
</dbReference>
<keyword evidence="4" id="KW-1185">Reference proteome</keyword>
<evidence type="ECO:0000256" key="1">
    <source>
        <dbReference type="SAM" id="MobiDB-lite"/>
    </source>
</evidence>
<feature type="region of interest" description="Disordered" evidence="1">
    <location>
        <begin position="92"/>
        <end position="125"/>
    </location>
</feature>
<evidence type="ECO:0000256" key="2">
    <source>
        <dbReference type="SAM" id="SignalP"/>
    </source>
</evidence>
<comment type="caution">
    <text evidence="3">The sequence shown here is derived from an EMBL/GenBank/DDBJ whole genome shotgun (WGS) entry which is preliminary data.</text>
</comment>
<dbReference type="InterPro" id="IPR021381">
    <property type="entry name" value="DUF3011"/>
</dbReference>
<dbReference type="Proteomes" id="UP001576776">
    <property type="component" value="Unassembled WGS sequence"/>
</dbReference>
<accession>A0ABV4YB57</accession>
<organism evidence="3 4">
    <name type="scientific">Floridaenema fluviatile BLCC-F154</name>
    <dbReference type="NCBI Taxonomy" id="3153640"/>
    <lineage>
        <taxon>Bacteria</taxon>
        <taxon>Bacillati</taxon>
        <taxon>Cyanobacteriota</taxon>
        <taxon>Cyanophyceae</taxon>
        <taxon>Oscillatoriophycideae</taxon>
        <taxon>Aerosakkonematales</taxon>
        <taxon>Aerosakkonemataceae</taxon>
        <taxon>Floridanema</taxon>
        <taxon>Floridanema fluviatile</taxon>
    </lineage>
</organism>
<evidence type="ECO:0000313" key="3">
    <source>
        <dbReference type="EMBL" id="MFB2936047.1"/>
    </source>
</evidence>
<name>A0ABV4YB57_9CYAN</name>
<proteinExistence type="predicted"/>
<sequence length="125" mass="13565">MINFFSQAAVGTAATIAIAVTLAVKPANAQTTTVCHSVNYQPATCSLDTRGGVVLDKEYSNAVCEGNWGFEDGFVWVENGCRARFRAAGNFGFAPERGEPYPSEGSYPPGDYSEEGDREYYEEEN</sequence>
<gene>
    <name evidence="3" type="ORF">ACE1B6_12405</name>
</gene>
<protein>
    <submittedName>
        <fullName evidence="3">DUF3011 domain-containing protein</fullName>
    </submittedName>
</protein>
<feature type="signal peptide" evidence="2">
    <location>
        <begin position="1"/>
        <end position="29"/>
    </location>
</feature>
<dbReference type="EMBL" id="JBHFNS010000052">
    <property type="protein sequence ID" value="MFB2936047.1"/>
    <property type="molecule type" value="Genomic_DNA"/>
</dbReference>
<keyword evidence="2" id="KW-0732">Signal</keyword>
<reference evidence="3 4" key="1">
    <citation type="submission" date="2024-09" db="EMBL/GenBank/DDBJ databases">
        <title>Floridaenema gen nov. (Aerosakkonemataceae, Aerosakkonematales ord. nov., Cyanobacteria) from benthic tropical and subtropical fresh waters, with the description of four new species.</title>
        <authorList>
            <person name="Moretto J.A."/>
            <person name="Berthold D.E."/>
            <person name="Lefler F.W."/>
            <person name="Huang I.-S."/>
            <person name="Laughinghouse H. IV."/>
        </authorList>
    </citation>
    <scope>NUCLEOTIDE SEQUENCE [LARGE SCALE GENOMIC DNA]</scope>
    <source>
        <strain evidence="3 4">BLCC-F154</strain>
    </source>
</reference>